<dbReference type="Proteomes" id="UP000284051">
    <property type="component" value="Unassembled WGS sequence"/>
</dbReference>
<dbReference type="AlphaFoldDB" id="A0A3R6GYZ2"/>
<evidence type="ECO:0000313" key="2">
    <source>
        <dbReference type="EMBL" id="RHG30518.1"/>
    </source>
</evidence>
<accession>A0A3R6GYZ2</accession>
<sequence length="100" mass="11196">MVKHIILWKLKEEFSEEEKKQIKAGIKEGLEGLAGQIPGMTEIKVRIDCLPSSTVDVMLDSTFESAEALKAYSTHPKHVAVADSKVRPYTAVRSCMDYEI</sequence>
<evidence type="ECO:0000313" key="3">
    <source>
        <dbReference type="Proteomes" id="UP000284051"/>
    </source>
</evidence>
<dbReference type="SMART" id="SM00886">
    <property type="entry name" value="Dabb"/>
    <property type="match status" value="1"/>
</dbReference>
<dbReference type="SUPFAM" id="SSF54909">
    <property type="entry name" value="Dimeric alpha+beta barrel"/>
    <property type="match status" value="1"/>
</dbReference>
<dbReference type="PROSITE" id="PS51502">
    <property type="entry name" value="S_R_A_B_BARREL"/>
    <property type="match status" value="1"/>
</dbReference>
<protein>
    <submittedName>
        <fullName evidence="2">Dabb family protein</fullName>
    </submittedName>
</protein>
<gene>
    <name evidence="2" type="ORF">DW264_03400</name>
</gene>
<dbReference type="EMBL" id="QRID01000002">
    <property type="protein sequence ID" value="RHG30518.1"/>
    <property type="molecule type" value="Genomic_DNA"/>
</dbReference>
<comment type="caution">
    <text evidence="2">The sequence shown here is derived from an EMBL/GenBank/DDBJ whole genome shotgun (WGS) entry which is preliminary data.</text>
</comment>
<dbReference type="PANTHER" id="PTHR37832:SF1">
    <property type="entry name" value="STRESS-RESPONSE A_B BARREL DOMAIN-CONTAINING PROTEIN"/>
    <property type="match status" value="1"/>
</dbReference>
<dbReference type="Gene3D" id="3.30.70.100">
    <property type="match status" value="1"/>
</dbReference>
<organism evidence="2 3">
    <name type="scientific">Roseburia intestinalis</name>
    <dbReference type="NCBI Taxonomy" id="166486"/>
    <lineage>
        <taxon>Bacteria</taxon>
        <taxon>Bacillati</taxon>
        <taxon>Bacillota</taxon>
        <taxon>Clostridia</taxon>
        <taxon>Lachnospirales</taxon>
        <taxon>Lachnospiraceae</taxon>
        <taxon>Roseburia</taxon>
    </lineage>
</organism>
<dbReference type="InterPro" id="IPR013097">
    <property type="entry name" value="Dabb"/>
</dbReference>
<dbReference type="RefSeq" id="WP_118771977.1">
    <property type="nucleotide sequence ID" value="NZ_JBBNID010000023.1"/>
</dbReference>
<dbReference type="PANTHER" id="PTHR37832">
    <property type="entry name" value="BLL2683 PROTEIN"/>
    <property type="match status" value="1"/>
</dbReference>
<name>A0A3R6GYZ2_9FIRM</name>
<proteinExistence type="predicted"/>
<feature type="domain" description="Stress-response A/B barrel" evidence="1">
    <location>
        <begin position="2"/>
        <end position="98"/>
    </location>
</feature>
<reference evidence="2 3" key="1">
    <citation type="submission" date="2018-08" db="EMBL/GenBank/DDBJ databases">
        <title>A genome reference for cultivated species of the human gut microbiota.</title>
        <authorList>
            <person name="Zou Y."/>
            <person name="Xue W."/>
            <person name="Luo G."/>
        </authorList>
    </citation>
    <scope>NUCLEOTIDE SEQUENCE [LARGE SCALE GENOMIC DNA]</scope>
    <source>
        <strain evidence="2 3">AM22-21LB</strain>
    </source>
</reference>
<dbReference type="Pfam" id="PF07876">
    <property type="entry name" value="Dabb"/>
    <property type="match status" value="1"/>
</dbReference>
<evidence type="ECO:0000259" key="1">
    <source>
        <dbReference type="PROSITE" id="PS51502"/>
    </source>
</evidence>
<dbReference type="InterPro" id="IPR011008">
    <property type="entry name" value="Dimeric_a/b-barrel"/>
</dbReference>